<reference evidence="1 2" key="1">
    <citation type="submission" date="2024-09" db="EMBL/GenBank/DDBJ databases">
        <authorList>
            <person name="Sun Q."/>
            <person name="Mori K."/>
        </authorList>
    </citation>
    <scope>NUCLEOTIDE SEQUENCE [LARGE SCALE GENOMIC DNA]</scope>
    <source>
        <strain evidence="1 2">CECT 7908</strain>
    </source>
</reference>
<keyword evidence="2" id="KW-1185">Reference proteome</keyword>
<accession>A0ABV5FLK9</accession>
<dbReference type="InterPro" id="IPR036440">
    <property type="entry name" value="Peptidase_C15-like_sf"/>
</dbReference>
<name>A0ABV5FLK9_9FLAO</name>
<gene>
    <name evidence="1" type="ORF">ACFFUQ_10405</name>
</gene>
<dbReference type="RefSeq" id="WP_290266571.1">
    <property type="nucleotide sequence ID" value="NZ_JAUFQQ010000005.1"/>
</dbReference>
<dbReference type="Gene3D" id="3.40.630.20">
    <property type="entry name" value="Peptidase C15, pyroglutamyl peptidase I-like"/>
    <property type="match status" value="1"/>
</dbReference>
<organism evidence="1 2">
    <name type="scientific">Flavobacterium branchiarum</name>
    <dbReference type="NCBI Taxonomy" id="1114870"/>
    <lineage>
        <taxon>Bacteria</taxon>
        <taxon>Pseudomonadati</taxon>
        <taxon>Bacteroidota</taxon>
        <taxon>Flavobacteriia</taxon>
        <taxon>Flavobacteriales</taxon>
        <taxon>Flavobacteriaceae</taxon>
        <taxon>Flavobacterium</taxon>
    </lineage>
</organism>
<comment type="caution">
    <text evidence="1">The sequence shown here is derived from an EMBL/GenBank/DDBJ whole genome shotgun (WGS) entry which is preliminary data.</text>
</comment>
<dbReference type="Proteomes" id="UP001589589">
    <property type="component" value="Unassembled WGS sequence"/>
</dbReference>
<sequence length="590" mass="67600">MSRIRIVGGTITKTTGGDHNIYTEGTITYTSGKTITETSDVGITYGDYVAPPEIKHPKIVELQFIDDKDTVLKQSSIKDFGGIRATDFFYGKKMKIKITTRDIKDGTKTNFKLKAESKSLNQEFIGLEKLNWNLEIKDNRCETDFFELNPLWYSEDLENYNYDTHKTEIKQEDLNSFHISGFLSIAFFNLPQKEERITPVASYLRNYEELVGVFHTDNSGKKDLIENYENKFIALNEEIAAIVANFSAFLHTPENRTIDQIKARVEQDAKSLWDAATKQVQAGHLDDRPLYWARNKMQVRLKRHFLFEKDIDFEKSIVKKGTELDKIIQLFEEKSRNYTGIDFSKAGSKKKVLITGFDPFLFNQFNHPNKEDYNILQSNPSGVVALALANDDRLGVFIQTMIVPVRYTDFDGSQDNAKGQGEGIIEKYIKPFISQVDMIITVSQYLADENVIDMFGTSRRRGINDNMDFIRENGLQALSTKEEWVQTTLPKTFANASGVKINWKFDDVLHPENTIPEKEQVLKEGSGGNYLSNEIFYRVGKMRSEIKPTLATGHFHIEKLQNERVKEDLNDDKINNLLSLVKEAIKEGTK</sequence>
<dbReference type="SUPFAM" id="SSF53182">
    <property type="entry name" value="Pyrrolidone carboxyl peptidase (pyroglutamate aminopeptidase)"/>
    <property type="match status" value="1"/>
</dbReference>
<proteinExistence type="predicted"/>
<evidence type="ECO:0000313" key="1">
    <source>
        <dbReference type="EMBL" id="MFB9064433.1"/>
    </source>
</evidence>
<dbReference type="EMBL" id="JBHMEX010000032">
    <property type="protein sequence ID" value="MFB9064433.1"/>
    <property type="molecule type" value="Genomic_DNA"/>
</dbReference>
<protein>
    <submittedName>
        <fullName evidence="1">Uncharacterized protein</fullName>
    </submittedName>
</protein>
<evidence type="ECO:0000313" key="2">
    <source>
        <dbReference type="Proteomes" id="UP001589589"/>
    </source>
</evidence>